<feature type="compositionally biased region" description="Polar residues" evidence="3">
    <location>
        <begin position="115"/>
        <end position="124"/>
    </location>
</feature>
<proteinExistence type="evidence at transcript level"/>
<dbReference type="PANTHER" id="PTHR46229:SF2">
    <property type="entry name" value="BOLA-LIKE PROTEIN 1"/>
    <property type="match status" value="1"/>
</dbReference>
<dbReference type="AlphaFoldDB" id="A0A0K8RBB7"/>
<dbReference type="InterPro" id="IPR050961">
    <property type="entry name" value="BolA/IbaG_stress_morph_reg"/>
</dbReference>
<evidence type="ECO:0000256" key="3">
    <source>
        <dbReference type="SAM" id="MobiDB-lite"/>
    </source>
</evidence>
<dbReference type="SUPFAM" id="SSF82657">
    <property type="entry name" value="BolA-like"/>
    <property type="match status" value="1"/>
</dbReference>
<accession>A0A0K8RBB7</accession>
<protein>
    <submittedName>
        <fullName evidence="4">Putative prk11628 transcriptional regulator bola</fullName>
    </submittedName>
</protein>
<dbReference type="GO" id="GO:1990229">
    <property type="term" value="C:iron-sulfur cluster assembly complex"/>
    <property type="evidence" value="ECO:0007669"/>
    <property type="project" value="UniProtKB-ARBA"/>
</dbReference>
<dbReference type="InterPro" id="IPR036065">
    <property type="entry name" value="BolA-like_sf"/>
</dbReference>
<reference evidence="4" key="1">
    <citation type="submission" date="2012-12" db="EMBL/GenBank/DDBJ databases">
        <title>Identification and characterization of a phenylalanine ammonia-lyase gene family in Isatis indigotica Fort.</title>
        <authorList>
            <person name="Liu Q."/>
            <person name="Chen J."/>
            <person name="Zhou X."/>
            <person name="Di P."/>
            <person name="Xiao Y."/>
            <person name="Xuan H."/>
            <person name="Zhang L."/>
            <person name="Chen W."/>
        </authorList>
    </citation>
    <scope>NUCLEOTIDE SEQUENCE</scope>
    <source>
        <tissue evidence="4">Salivary gland</tissue>
    </source>
</reference>
<dbReference type="PANTHER" id="PTHR46229">
    <property type="entry name" value="BOLA TRANSCRIPTION REGULATOR"/>
    <property type="match status" value="1"/>
</dbReference>
<name>A0A0K8RBB7_IXORI</name>
<dbReference type="Gene3D" id="3.30.300.90">
    <property type="entry name" value="BolA-like"/>
    <property type="match status" value="1"/>
</dbReference>
<dbReference type="InterPro" id="IPR002634">
    <property type="entry name" value="BolA"/>
</dbReference>
<evidence type="ECO:0000313" key="4">
    <source>
        <dbReference type="EMBL" id="JAA68118.1"/>
    </source>
</evidence>
<dbReference type="GO" id="GO:0005739">
    <property type="term" value="C:mitochondrion"/>
    <property type="evidence" value="ECO:0007669"/>
    <property type="project" value="TreeGrafter"/>
</dbReference>
<organism evidence="4">
    <name type="scientific">Ixodes ricinus</name>
    <name type="common">Common tick</name>
    <name type="synonym">Acarus ricinus</name>
    <dbReference type="NCBI Taxonomy" id="34613"/>
    <lineage>
        <taxon>Eukaryota</taxon>
        <taxon>Metazoa</taxon>
        <taxon>Ecdysozoa</taxon>
        <taxon>Arthropoda</taxon>
        <taxon>Chelicerata</taxon>
        <taxon>Arachnida</taxon>
        <taxon>Acari</taxon>
        <taxon>Parasitiformes</taxon>
        <taxon>Ixodida</taxon>
        <taxon>Ixodoidea</taxon>
        <taxon>Ixodidae</taxon>
        <taxon>Ixodinae</taxon>
        <taxon>Ixodes</taxon>
    </lineage>
</organism>
<evidence type="ECO:0000256" key="2">
    <source>
        <dbReference type="RuleBase" id="RU003860"/>
    </source>
</evidence>
<evidence type="ECO:0000256" key="1">
    <source>
        <dbReference type="ARBA" id="ARBA00005578"/>
    </source>
</evidence>
<dbReference type="EMBL" id="GADI01005690">
    <property type="protein sequence ID" value="JAA68118.1"/>
    <property type="molecule type" value="mRNA"/>
</dbReference>
<comment type="similarity">
    <text evidence="1 2">Belongs to the BolA/IbaG family.</text>
</comment>
<sequence>MTMFLTVVGQRMFRWTVPFIARQYCSQSSQARGPVQRRIEEKLSKALNPTELSVENESHMHNVPKGSETHFRVTVVSASFEGKSLVQQHALVYGAVKEELQNPVHALAIETSTPAKWKGQTKQSPPCLGGMKSETKHRT</sequence>
<dbReference type="FunFam" id="3.30.300.90:FF:000001">
    <property type="entry name" value="Transcriptional regulator BolA"/>
    <property type="match status" value="1"/>
</dbReference>
<dbReference type="Pfam" id="PF01722">
    <property type="entry name" value="BolA"/>
    <property type="match status" value="1"/>
</dbReference>
<feature type="region of interest" description="Disordered" evidence="3">
    <location>
        <begin position="115"/>
        <end position="139"/>
    </location>
</feature>